<dbReference type="RefSeq" id="WP_054639190.1">
    <property type="nucleotide sequence ID" value="NZ_BBAL01000003.1"/>
</dbReference>
<dbReference type="Gene3D" id="3.40.250.10">
    <property type="entry name" value="Rhodanese-like domain"/>
    <property type="match status" value="1"/>
</dbReference>
<sequence>MRSISAEELSKITALNGRIIDIRENFEYSKGHVPNAINIPMSELMERMAEVNHGDYIICQSGERSMNACTLFDLLGIDVINVEDGTDAFPLELKK</sequence>
<dbReference type="SUPFAM" id="SSF52821">
    <property type="entry name" value="Rhodanese/Cell cycle control phosphatase"/>
    <property type="match status" value="1"/>
</dbReference>
<accession>A0A2A5RNW8</accession>
<dbReference type="InterPro" id="IPR001763">
    <property type="entry name" value="Rhodanese-like_dom"/>
</dbReference>
<dbReference type="CDD" id="cd00158">
    <property type="entry name" value="RHOD"/>
    <property type="match status" value="1"/>
</dbReference>
<name>A0A2A5RNW8_9LACT</name>
<dbReference type="SMART" id="SM00450">
    <property type="entry name" value="RHOD"/>
    <property type="match status" value="1"/>
</dbReference>
<dbReference type="GO" id="GO:0016740">
    <property type="term" value="F:transferase activity"/>
    <property type="evidence" value="ECO:0007669"/>
    <property type="project" value="UniProtKB-KW"/>
</dbReference>
<dbReference type="PROSITE" id="PS50206">
    <property type="entry name" value="RHODANESE_3"/>
    <property type="match status" value="1"/>
</dbReference>
<dbReference type="PANTHER" id="PTHR43031:SF17">
    <property type="entry name" value="SULFURTRANSFERASE YTWF-RELATED"/>
    <property type="match status" value="1"/>
</dbReference>
<evidence type="ECO:0000259" key="1">
    <source>
        <dbReference type="PROSITE" id="PS50206"/>
    </source>
</evidence>
<dbReference type="AlphaFoldDB" id="A0A2A5RNW8"/>
<reference evidence="2 3" key="1">
    <citation type="submission" date="2014-12" db="EMBL/GenBank/DDBJ databases">
        <title>Draft genome sequences of 10 type strains of Lactococcus.</title>
        <authorList>
            <person name="Sun Z."/>
            <person name="Zhong Z."/>
            <person name="Liu W."/>
            <person name="Zhang W."/>
            <person name="Zhang H."/>
        </authorList>
    </citation>
    <scope>NUCLEOTIDE SEQUENCE [LARGE SCALE GENOMIC DNA]</scope>
    <source>
        <strain evidence="2 3">JCM 16395</strain>
    </source>
</reference>
<comment type="caution">
    <text evidence="2">The sequence shown here is derived from an EMBL/GenBank/DDBJ whole genome shotgun (WGS) entry which is preliminary data.</text>
</comment>
<proteinExistence type="predicted"/>
<organism evidence="2 3">
    <name type="scientific">Lactococcus fujiensis JCM 16395</name>
    <dbReference type="NCBI Taxonomy" id="1291764"/>
    <lineage>
        <taxon>Bacteria</taxon>
        <taxon>Bacillati</taxon>
        <taxon>Bacillota</taxon>
        <taxon>Bacilli</taxon>
        <taxon>Lactobacillales</taxon>
        <taxon>Streptococcaceae</taxon>
        <taxon>Lactococcus</taxon>
    </lineage>
</organism>
<protein>
    <submittedName>
        <fullName evidence="2">Rhodanese-related sulfurtransferase</fullName>
    </submittedName>
</protein>
<evidence type="ECO:0000313" key="2">
    <source>
        <dbReference type="EMBL" id="PCS01062.1"/>
    </source>
</evidence>
<keyword evidence="2" id="KW-0808">Transferase</keyword>
<dbReference type="Pfam" id="PF00581">
    <property type="entry name" value="Rhodanese"/>
    <property type="match status" value="1"/>
</dbReference>
<evidence type="ECO:0000313" key="3">
    <source>
        <dbReference type="Proteomes" id="UP000218181"/>
    </source>
</evidence>
<dbReference type="InterPro" id="IPR050229">
    <property type="entry name" value="GlpE_sulfurtransferase"/>
</dbReference>
<dbReference type="OrthoDB" id="9800872at2"/>
<dbReference type="EMBL" id="JXJU01000002">
    <property type="protein sequence ID" value="PCS01062.1"/>
    <property type="molecule type" value="Genomic_DNA"/>
</dbReference>
<feature type="domain" description="Rhodanese" evidence="1">
    <location>
        <begin position="16"/>
        <end position="95"/>
    </location>
</feature>
<dbReference type="InterPro" id="IPR036873">
    <property type="entry name" value="Rhodanese-like_dom_sf"/>
</dbReference>
<gene>
    <name evidence="2" type="ORF">RT41_GL000852</name>
</gene>
<dbReference type="PANTHER" id="PTHR43031">
    <property type="entry name" value="FAD-DEPENDENT OXIDOREDUCTASE"/>
    <property type="match status" value="1"/>
</dbReference>
<keyword evidence="3" id="KW-1185">Reference proteome</keyword>
<dbReference type="STRING" id="1291764.GCA_001311235_00976"/>
<dbReference type="Proteomes" id="UP000218181">
    <property type="component" value="Unassembled WGS sequence"/>
</dbReference>